<organism evidence="1 2">
    <name type="scientific">Skermanella cutis</name>
    <dbReference type="NCBI Taxonomy" id="2775420"/>
    <lineage>
        <taxon>Bacteria</taxon>
        <taxon>Pseudomonadati</taxon>
        <taxon>Pseudomonadota</taxon>
        <taxon>Alphaproteobacteria</taxon>
        <taxon>Rhodospirillales</taxon>
        <taxon>Azospirillaceae</taxon>
        <taxon>Skermanella</taxon>
    </lineage>
</organism>
<gene>
    <name evidence="1" type="ORF">IGS68_18830</name>
</gene>
<evidence type="ECO:0000313" key="1">
    <source>
        <dbReference type="EMBL" id="QQP88101.1"/>
    </source>
</evidence>
<evidence type="ECO:0000313" key="2">
    <source>
        <dbReference type="Proteomes" id="UP000595197"/>
    </source>
</evidence>
<reference evidence="1" key="1">
    <citation type="submission" date="2021-02" db="EMBL/GenBank/DDBJ databases">
        <title>Skermanella TT6 skin isolate.</title>
        <authorList>
            <person name="Lee K."/>
            <person name="Ganzorig M."/>
        </authorList>
    </citation>
    <scope>NUCLEOTIDE SEQUENCE</scope>
    <source>
        <strain evidence="1">TT6</strain>
    </source>
</reference>
<name>A0ABX7B1F6_9PROT</name>
<dbReference type="RefSeq" id="WP_201072552.1">
    <property type="nucleotide sequence ID" value="NZ_CP067420.1"/>
</dbReference>
<proteinExistence type="predicted"/>
<dbReference type="EMBL" id="CP067420">
    <property type="protein sequence ID" value="QQP88101.1"/>
    <property type="molecule type" value="Genomic_DNA"/>
</dbReference>
<protein>
    <submittedName>
        <fullName evidence="1">Uncharacterized protein</fullName>
    </submittedName>
</protein>
<dbReference type="Proteomes" id="UP000595197">
    <property type="component" value="Chromosome"/>
</dbReference>
<accession>A0ABX7B1F6</accession>
<sequence length="106" mass="11959">MRYLPTIDLTPQVSLMLSAGALHLQPGQWVAGDKGMGRYLRTDRRTGTTYVSWVRSGDDWKTQSQRFHRACMKGYVGKYASRYEGLRPARPGRYRHEGGGHSAATL</sequence>
<keyword evidence="2" id="KW-1185">Reference proteome</keyword>